<dbReference type="SUPFAM" id="SSF51430">
    <property type="entry name" value="NAD(P)-linked oxidoreductase"/>
    <property type="match status" value="1"/>
</dbReference>
<evidence type="ECO:0000259" key="2">
    <source>
        <dbReference type="Pfam" id="PF00248"/>
    </source>
</evidence>
<dbReference type="AlphaFoldDB" id="F8F5R1"/>
<dbReference type="PANTHER" id="PTHR43364">
    <property type="entry name" value="NADH-SPECIFIC METHYLGLYOXAL REDUCTASE-RELATED"/>
    <property type="match status" value="1"/>
</dbReference>
<reference evidence="3 4" key="2">
    <citation type="journal article" date="2013" name="Genome Announc.">
        <title>Genome Sequence of Growth-Improving Paenibacillus mucilaginosus Strain KNP414.</title>
        <authorList>
            <person name="Lu J.J."/>
            <person name="Wang J.F."/>
            <person name="Hu X.F."/>
        </authorList>
    </citation>
    <scope>NUCLEOTIDE SEQUENCE [LARGE SCALE GENOMIC DNA]</scope>
    <source>
        <strain evidence="3 4">KNP414</strain>
    </source>
</reference>
<evidence type="ECO:0000313" key="4">
    <source>
        <dbReference type="Proteomes" id="UP000006620"/>
    </source>
</evidence>
<feature type="domain" description="NADP-dependent oxidoreductase" evidence="2">
    <location>
        <begin position="15"/>
        <end position="311"/>
    </location>
</feature>
<proteinExistence type="predicted"/>
<sequence length="333" mass="38050">MEYRVLGRSGILVSELCLGTMTFGNTTNEQDSIEMIHRFLDRGGNFIDTADVYVGGKSEEIVGRAIREKRSEVILATKVRFPTSQDINHVGLSRKHILDGVEASLRRLNTDYIDLYQLHVWDHVTPIEETLRTLDDLVSAGKVRYIGCSNFLAYQLMKSLSVSDFNRYARFISIQPQYSLVCRTMDREMIPLCLEENVGIIPWAPLGGGFLTGRYVRGEEPTEGRLSAKAGESRWELRNTEKNFRILDEVKAIARETEKSPAQVALNWLIRKPGITSPIFGASTLEQFEDNMGALGWKLSSEQWTRLDEISALDEEYPQRFIEKFRRKSTDER</sequence>
<protein>
    <submittedName>
        <fullName evidence="3">Uncharacterized oxidoreductase yajO</fullName>
    </submittedName>
</protein>
<dbReference type="HOGENOM" id="CLU_023205_2_0_9"/>
<dbReference type="FunFam" id="3.20.20.100:FF:000004">
    <property type="entry name" value="Oxidoreductase, aldo/keto reductase"/>
    <property type="match status" value="1"/>
</dbReference>
<organism evidence="3 4">
    <name type="scientific">Paenibacillus mucilaginosus (strain KNP414)</name>
    <dbReference type="NCBI Taxonomy" id="1036673"/>
    <lineage>
        <taxon>Bacteria</taxon>
        <taxon>Bacillati</taxon>
        <taxon>Bacillota</taxon>
        <taxon>Bacilli</taxon>
        <taxon>Bacillales</taxon>
        <taxon>Paenibacillaceae</taxon>
        <taxon>Paenibacillus</taxon>
    </lineage>
</organism>
<dbReference type="KEGG" id="pms:KNP414_02917"/>
<dbReference type="PRINTS" id="PR00069">
    <property type="entry name" value="ALDKETRDTASE"/>
</dbReference>
<dbReference type="RefSeq" id="WP_013916636.1">
    <property type="nucleotide sequence ID" value="NC_015690.1"/>
</dbReference>
<dbReference type="InterPro" id="IPR036812">
    <property type="entry name" value="NAD(P)_OxRdtase_dom_sf"/>
</dbReference>
<dbReference type="PATRIC" id="fig|1036673.3.peg.2670"/>
<evidence type="ECO:0000313" key="3">
    <source>
        <dbReference type="EMBL" id="AEI41475.1"/>
    </source>
</evidence>
<dbReference type="Pfam" id="PF00248">
    <property type="entry name" value="Aldo_ket_red"/>
    <property type="match status" value="1"/>
</dbReference>
<accession>F8F5R1</accession>
<dbReference type="Gene3D" id="3.20.20.100">
    <property type="entry name" value="NADP-dependent oxidoreductase domain"/>
    <property type="match status" value="1"/>
</dbReference>
<dbReference type="GO" id="GO:0005829">
    <property type="term" value="C:cytosol"/>
    <property type="evidence" value="ECO:0007669"/>
    <property type="project" value="UniProtKB-ARBA"/>
</dbReference>
<dbReference type="PANTHER" id="PTHR43364:SF4">
    <property type="entry name" value="NAD(P)-LINKED OXIDOREDUCTASE SUPERFAMILY PROTEIN"/>
    <property type="match status" value="1"/>
</dbReference>
<dbReference type="Proteomes" id="UP000006620">
    <property type="component" value="Chromosome"/>
</dbReference>
<reference evidence="4" key="1">
    <citation type="submission" date="2011-06" db="EMBL/GenBank/DDBJ databases">
        <title>Complete genome sequence of Paenibacillus mucilaginosus KNP414.</title>
        <authorList>
            <person name="Wang J."/>
            <person name="Hu S."/>
            <person name="Hu X."/>
            <person name="Zhang B."/>
            <person name="Dong D."/>
            <person name="Zhang S."/>
            <person name="Zhao K."/>
            <person name="Wu D."/>
        </authorList>
    </citation>
    <scope>NUCLEOTIDE SEQUENCE [LARGE SCALE GENOMIC DNA]</scope>
    <source>
        <strain evidence="4">KNP414</strain>
    </source>
</reference>
<keyword evidence="1" id="KW-0560">Oxidoreductase</keyword>
<dbReference type="InterPro" id="IPR020471">
    <property type="entry name" value="AKR"/>
</dbReference>
<dbReference type="InterPro" id="IPR023210">
    <property type="entry name" value="NADP_OxRdtase_dom"/>
</dbReference>
<dbReference type="CDD" id="cd19091">
    <property type="entry name" value="AKR_PsAKR"/>
    <property type="match status" value="1"/>
</dbReference>
<dbReference type="GO" id="GO:0016491">
    <property type="term" value="F:oxidoreductase activity"/>
    <property type="evidence" value="ECO:0007669"/>
    <property type="project" value="UniProtKB-KW"/>
</dbReference>
<gene>
    <name evidence="3" type="ordered locus">KNP414_02917</name>
</gene>
<name>F8F5R1_PAEMK</name>
<dbReference type="InterPro" id="IPR050523">
    <property type="entry name" value="AKR_Detox_Biosynth"/>
</dbReference>
<dbReference type="EMBL" id="CP002869">
    <property type="protein sequence ID" value="AEI41475.1"/>
    <property type="molecule type" value="Genomic_DNA"/>
</dbReference>
<evidence type="ECO:0000256" key="1">
    <source>
        <dbReference type="ARBA" id="ARBA00023002"/>
    </source>
</evidence>